<keyword evidence="5 14" id="KW-0812">Transmembrane</keyword>
<reference evidence="18" key="1">
    <citation type="submission" date="2023-07" db="EMBL/GenBank/DDBJ databases">
        <title>30 novel species of actinomycetes from the DSMZ collection.</title>
        <authorList>
            <person name="Nouioui I."/>
        </authorList>
    </citation>
    <scope>NUCLEOTIDE SEQUENCE [LARGE SCALE GENOMIC DNA]</scope>
    <source>
        <strain evidence="18">DSM 44917</strain>
    </source>
</reference>
<evidence type="ECO:0000256" key="14">
    <source>
        <dbReference type="PIRNR" id="PIRNR006404"/>
    </source>
</evidence>
<feature type="domain" description="CBS" evidence="16">
    <location>
        <begin position="330"/>
        <end position="390"/>
    </location>
</feature>
<dbReference type="PANTHER" id="PTHR39188:SF3">
    <property type="entry name" value="STAGE IV SPORULATION PROTEIN FB"/>
    <property type="match status" value="1"/>
</dbReference>
<evidence type="ECO:0000256" key="8">
    <source>
        <dbReference type="ARBA" id="ARBA00022801"/>
    </source>
</evidence>
<feature type="transmembrane region" description="Helical" evidence="14">
    <location>
        <begin position="12"/>
        <end position="34"/>
    </location>
</feature>
<evidence type="ECO:0000256" key="10">
    <source>
        <dbReference type="ARBA" id="ARBA00022989"/>
    </source>
</evidence>
<dbReference type="RefSeq" id="WP_311631272.1">
    <property type="nucleotide sequence ID" value="NZ_JAVREN010000020.1"/>
</dbReference>
<feature type="transmembrane region" description="Helical" evidence="14">
    <location>
        <begin position="207"/>
        <end position="230"/>
    </location>
</feature>
<comment type="caution">
    <text evidence="17">The sequence shown here is derived from an EMBL/GenBank/DDBJ whole genome shotgun (WGS) entry which is preliminary data.</text>
</comment>
<dbReference type="InterPro" id="IPR008915">
    <property type="entry name" value="Peptidase_M50"/>
</dbReference>
<keyword evidence="12 15" id="KW-0129">CBS domain</keyword>
<dbReference type="CDD" id="cd06164">
    <property type="entry name" value="S2P-M50_SpoIVFB_CBS"/>
    <property type="match status" value="1"/>
</dbReference>
<protein>
    <recommendedName>
        <fullName evidence="14">Zinc metalloprotease</fullName>
    </recommendedName>
</protein>
<evidence type="ECO:0000256" key="11">
    <source>
        <dbReference type="ARBA" id="ARBA00023049"/>
    </source>
</evidence>
<evidence type="ECO:0000256" key="5">
    <source>
        <dbReference type="ARBA" id="ARBA00022692"/>
    </source>
</evidence>
<keyword evidence="6 14" id="KW-0479">Metal-binding</keyword>
<evidence type="ECO:0000256" key="7">
    <source>
        <dbReference type="ARBA" id="ARBA00022737"/>
    </source>
</evidence>
<evidence type="ECO:0000256" key="12">
    <source>
        <dbReference type="ARBA" id="ARBA00023122"/>
    </source>
</evidence>
<proteinExistence type="inferred from homology"/>
<feature type="transmembrane region" description="Helical" evidence="14">
    <location>
        <begin position="46"/>
        <end position="67"/>
    </location>
</feature>
<feature type="transmembrane region" description="Helical" evidence="14">
    <location>
        <begin position="105"/>
        <end position="131"/>
    </location>
</feature>
<feature type="transmembrane region" description="Helical" evidence="14">
    <location>
        <begin position="143"/>
        <end position="163"/>
    </location>
</feature>
<gene>
    <name evidence="17" type="ORF">RM780_15345</name>
</gene>
<dbReference type="PIRSF" id="PIRSF006404">
    <property type="entry name" value="UCP006404_Pept_M50_CBS"/>
    <property type="match status" value="1"/>
</dbReference>
<dbReference type="SUPFAM" id="SSF54631">
    <property type="entry name" value="CBS-domain pair"/>
    <property type="match status" value="1"/>
</dbReference>
<evidence type="ECO:0000256" key="3">
    <source>
        <dbReference type="ARBA" id="ARBA00022475"/>
    </source>
</evidence>
<name>A0ABU2L9T0_9ACTN</name>
<evidence type="ECO:0000256" key="9">
    <source>
        <dbReference type="ARBA" id="ARBA00022833"/>
    </source>
</evidence>
<dbReference type="InterPro" id="IPR046342">
    <property type="entry name" value="CBS_dom_sf"/>
</dbReference>
<evidence type="ECO:0000313" key="18">
    <source>
        <dbReference type="Proteomes" id="UP001183388"/>
    </source>
</evidence>
<evidence type="ECO:0000256" key="13">
    <source>
        <dbReference type="ARBA" id="ARBA00023136"/>
    </source>
</evidence>
<evidence type="ECO:0000256" key="1">
    <source>
        <dbReference type="ARBA" id="ARBA00004651"/>
    </source>
</evidence>
<keyword evidence="11 14" id="KW-0482">Metalloprotease</keyword>
<accession>A0ABU2L9T0</accession>
<keyword evidence="13 14" id="KW-0472">Membrane</keyword>
<comment type="cofactor">
    <cofactor evidence="14">
        <name>Zn(2+)</name>
        <dbReference type="ChEBI" id="CHEBI:29105"/>
    </cofactor>
    <text evidence="14">Binds 1 zinc ion per subunit.</text>
</comment>
<evidence type="ECO:0000256" key="15">
    <source>
        <dbReference type="PROSITE-ProRule" id="PRU00703"/>
    </source>
</evidence>
<evidence type="ECO:0000256" key="2">
    <source>
        <dbReference type="ARBA" id="ARBA00007931"/>
    </source>
</evidence>
<dbReference type="Gene3D" id="3.10.580.10">
    <property type="entry name" value="CBS-domain"/>
    <property type="match status" value="1"/>
</dbReference>
<dbReference type="Proteomes" id="UP001183388">
    <property type="component" value="Unassembled WGS sequence"/>
</dbReference>
<evidence type="ECO:0000256" key="4">
    <source>
        <dbReference type="ARBA" id="ARBA00022670"/>
    </source>
</evidence>
<organism evidence="17 18">
    <name type="scientific">Streptomyces boetiae</name>
    <dbReference type="NCBI Taxonomy" id="3075541"/>
    <lineage>
        <taxon>Bacteria</taxon>
        <taxon>Bacillati</taxon>
        <taxon>Actinomycetota</taxon>
        <taxon>Actinomycetes</taxon>
        <taxon>Kitasatosporales</taxon>
        <taxon>Streptomycetaceae</taxon>
        <taxon>Streptomyces</taxon>
    </lineage>
</organism>
<comment type="similarity">
    <text evidence="2 14">Belongs to the peptidase M50B family.</text>
</comment>
<dbReference type="InterPro" id="IPR000644">
    <property type="entry name" value="CBS_dom"/>
</dbReference>
<evidence type="ECO:0000256" key="6">
    <source>
        <dbReference type="ARBA" id="ARBA00022723"/>
    </source>
</evidence>
<keyword evidence="10 14" id="KW-1133">Transmembrane helix</keyword>
<keyword evidence="8 14" id="KW-0378">Hydrolase</keyword>
<keyword evidence="7" id="KW-0677">Repeat</keyword>
<dbReference type="EMBL" id="JAVREN010000020">
    <property type="protein sequence ID" value="MDT0308327.1"/>
    <property type="molecule type" value="Genomic_DNA"/>
</dbReference>
<keyword evidence="18" id="KW-1185">Reference proteome</keyword>
<dbReference type="GO" id="GO:0006508">
    <property type="term" value="P:proteolysis"/>
    <property type="evidence" value="ECO:0007669"/>
    <property type="project" value="UniProtKB-KW"/>
</dbReference>
<keyword evidence="4 14" id="KW-0645">Protease</keyword>
<dbReference type="PANTHER" id="PTHR39188">
    <property type="entry name" value="MEMBRANE-ASSOCIATED ZINC METALLOPROTEASE M50B"/>
    <property type="match status" value="1"/>
</dbReference>
<dbReference type="PROSITE" id="PS51371">
    <property type="entry name" value="CBS"/>
    <property type="match status" value="1"/>
</dbReference>
<dbReference type="GO" id="GO:0008233">
    <property type="term" value="F:peptidase activity"/>
    <property type="evidence" value="ECO:0007669"/>
    <property type="project" value="UniProtKB-KW"/>
</dbReference>
<keyword evidence="9 14" id="KW-0862">Zinc</keyword>
<dbReference type="InterPro" id="IPR016483">
    <property type="entry name" value="UCP006404_Pept_M50_CBS"/>
</dbReference>
<keyword evidence="3 14" id="KW-1003">Cell membrane</keyword>
<evidence type="ECO:0000259" key="16">
    <source>
        <dbReference type="PROSITE" id="PS51371"/>
    </source>
</evidence>
<comment type="subcellular location">
    <subcellularLocation>
        <location evidence="1 14">Cell membrane</location>
        <topology evidence="1 14">Multi-pass membrane protein</topology>
    </subcellularLocation>
</comment>
<dbReference type="Pfam" id="PF02163">
    <property type="entry name" value="Peptidase_M50"/>
    <property type="match status" value="2"/>
</dbReference>
<sequence length="401" mass="41099">MRASIALGRIAGIRIGVNWSVLLIFGLIALGLAAGRLPEAHPGRGAALYAAAGLATAVVFFASLLAHELAHAVVARRNGVGVDDIVLWLLGGATRMRAEAPSPGAELRIAGAGPLVSLLLGGLFTAAAWAFEAVGGSPLLVEATAWLAAINVLLALFNVVPAAPLDGGRLLRAFLWWRTGDRLRATAGATTAGRAFGWVLVGLGLWGFLFGAALGGLWLALIGWFLVAAATQEGRQARLREALSGVPVRETMTPDPVTVPEERTVAEVLAGPPSGPGGLGGAPEVTRGPGRHASFPVTGRDGVAVGLLPLERALRVPPGDRPGTTVGAVMVPLAEARTAEPDEPLADLVPRLEPGSERRVLVLAGDGRPAGIVAPSDVNRTVREMAAHPAPPQHHGGTPPA</sequence>
<evidence type="ECO:0000313" key="17">
    <source>
        <dbReference type="EMBL" id="MDT0308327.1"/>
    </source>
</evidence>